<sequence>MLTTSFNYKKIVVFLIFLLFIVLDYSLIFLGPETGLSLCIVYYIFLLTRKNISSFQGAFIFGLFIDLLFVISPFGFFTFTFIILALLFILLNKNVPNFMIGIIFYLILIIVFNLLFAQVTLILIFKSILFYLIIGIFSFFVFSK</sequence>
<name>A0A2H0R9C5_UNCKA</name>
<evidence type="ECO:0000313" key="2">
    <source>
        <dbReference type="EMBL" id="PIR43103.1"/>
    </source>
</evidence>
<feature type="transmembrane region" description="Helical" evidence="1">
    <location>
        <begin position="57"/>
        <end position="90"/>
    </location>
</feature>
<comment type="caution">
    <text evidence="2">The sequence shown here is derived from an EMBL/GenBank/DDBJ whole genome shotgun (WGS) entry which is preliminary data.</text>
</comment>
<gene>
    <name evidence="2" type="ORF">COV24_04425</name>
</gene>
<dbReference type="Proteomes" id="UP000230214">
    <property type="component" value="Unassembled WGS sequence"/>
</dbReference>
<evidence type="ECO:0000313" key="3">
    <source>
        <dbReference type="Proteomes" id="UP000230214"/>
    </source>
</evidence>
<accession>A0A2H0R9C5</accession>
<protein>
    <recommendedName>
        <fullName evidence="4">Rod shape-determining protein MreD</fullName>
    </recommendedName>
</protein>
<keyword evidence="1" id="KW-0472">Membrane</keyword>
<feature type="transmembrane region" description="Helical" evidence="1">
    <location>
        <begin position="12"/>
        <end position="45"/>
    </location>
</feature>
<keyword evidence="1" id="KW-1133">Transmembrane helix</keyword>
<dbReference type="EMBL" id="PCXU01000038">
    <property type="protein sequence ID" value="PIR43103.1"/>
    <property type="molecule type" value="Genomic_DNA"/>
</dbReference>
<proteinExistence type="predicted"/>
<reference evidence="2 3" key="1">
    <citation type="submission" date="2017-09" db="EMBL/GenBank/DDBJ databases">
        <title>Depth-based differentiation of microbial function through sediment-hosted aquifers and enrichment of novel symbionts in the deep terrestrial subsurface.</title>
        <authorList>
            <person name="Probst A.J."/>
            <person name="Ladd B."/>
            <person name="Jarett J.K."/>
            <person name="Geller-Mcgrath D.E."/>
            <person name="Sieber C.M."/>
            <person name="Emerson J.B."/>
            <person name="Anantharaman K."/>
            <person name="Thomas B.C."/>
            <person name="Malmstrom R."/>
            <person name="Stieglmeier M."/>
            <person name="Klingl A."/>
            <person name="Woyke T."/>
            <person name="Ryan C.M."/>
            <person name="Banfield J.F."/>
        </authorList>
    </citation>
    <scope>NUCLEOTIDE SEQUENCE [LARGE SCALE GENOMIC DNA]</scope>
    <source>
        <strain evidence="2">CG10_big_fil_rev_8_21_14_0_10_32_10</strain>
    </source>
</reference>
<dbReference type="AlphaFoldDB" id="A0A2H0R9C5"/>
<evidence type="ECO:0000256" key="1">
    <source>
        <dbReference type="SAM" id="Phobius"/>
    </source>
</evidence>
<keyword evidence="1" id="KW-0812">Transmembrane</keyword>
<organism evidence="2 3">
    <name type="scientific">candidate division WWE3 bacterium CG10_big_fil_rev_8_21_14_0_10_32_10</name>
    <dbReference type="NCBI Taxonomy" id="1975090"/>
    <lineage>
        <taxon>Bacteria</taxon>
        <taxon>Katanobacteria</taxon>
    </lineage>
</organism>
<evidence type="ECO:0008006" key="4">
    <source>
        <dbReference type="Google" id="ProtNLM"/>
    </source>
</evidence>
<feature type="transmembrane region" description="Helical" evidence="1">
    <location>
        <begin position="97"/>
        <end position="116"/>
    </location>
</feature>
<feature type="transmembrane region" description="Helical" evidence="1">
    <location>
        <begin position="122"/>
        <end position="142"/>
    </location>
</feature>